<evidence type="ECO:0000313" key="6">
    <source>
        <dbReference type="Proteomes" id="UP001197093"/>
    </source>
</evidence>
<keyword evidence="6" id="KW-1185">Reference proteome</keyword>
<dbReference type="InterPro" id="IPR009081">
    <property type="entry name" value="PP-bd_ACP"/>
</dbReference>
<dbReference type="Pfam" id="PF00550">
    <property type="entry name" value="PP-binding"/>
    <property type="match status" value="1"/>
</dbReference>
<dbReference type="PROSITE" id="PS00455">
    <property type="entry name" value="AMP_BINDING"/>
    <property type="match status" value="1"/>
</dbReference>
<dbReference type="InterPro" id="IPR001242">
    <property type="entry name" value="Condensation_dom"/>
</dbReference>
<dbReference type="InterPro" id="IPR006162">
    <property type="entry name" value="Ppantetheine_attach_site"/>
</dbReference>
<accession>A0AAD4EQU2</accession>
<reference evidence="5" key="1">
    <citation type="submission" date="2023-02" db="EMBL/GenBank/DDBJ databases">
        <authorList>
            <person name="Palmer J.M."/>
        </authorList>
    </citation>
    <scope>NUCLEOTIDE SEQUENCE</scope>
    <source>
        <strain evidence="5">FW57</strain>
    </source>
</reference>
<dbReference type="InterPro" id="IPR020806">
    <property type="entry name" value="PKS_PP-bd"/>
</dbReference>
<proteinExistence type="predicted"/>
<dbReference type="InterPro" id="IPR045851">
    <property type="entry name" value="AMP-bd_C_sf"/>
</dbReference>
<keyword evidence="2" id="KW-0597">Phosphoprotein</keyword>
<organism evidence="5 6">
    <name type="scientific">Staphylotrichum longicolle</name>
    <dbReference type="NCBI Taxonomy" id="669026"/>
    <lineage>
        <taxon>Eukaryota</taxon>
        <taxon>Fungi</taxon>
        <taxon>Dikarya</taxon>
        <taxon>Ascomycota</taxon>
        <taxon>Pezizomycotina</taxon>
        <taxon>Sordariomycetes</taxon>
        <taxon>Sordariomycetidae</taxon>
        <taxon>Sordariales</taxon>
        <taxon>Chaetomiaceae</taxon>
        <taxon>Staphylotrichum</taxon>
    </lineage>
</organism>
<dbReference type="InterPro" id="IPR010071">
    <property type="entry name" value="AA_adenyl_dom"/>
</dbReference>
<dbReference type="InterPro" id="IPR042099">
    <property type="entry name" value="ANL_N_sf"/>
</dbReference>
<dbReference type="PANTHER" id="PTHR45527">
    <property type="entry name" value="NONRIBOSOMAL PEPTIDE SYNTHETASE"/>
    <property type="match status" value="1"/>
</dbReference>
<dbReference type="Pfam" id="PF00501">
    <property type="entry name" value="AMP-binding"/>
    <property type="match status" value="1"/>
</dbReference>
<dbReference type="SUPFAM" id="SSF56801">
    <property type="entry name" value="Acetyl-CoA synthetase-like"/>
    <property type="match status" value="1"/>
</dbReference>
<dbReference type="AlphaFoldDB" id="A0AAD4EQU2"/>
<dbReference type="InterPro" id="IPR000873">
    <property type="entry name" value="AMP-dep_synth/lig_dom"/>
</dbReference>
<dbReference type="Gene3D" id="3.30.559.10">
    <property type="entry name" value="Chloramphenicol acetyltransferase-like domain"/>
    <property type="match status" value="1"/>
</dbReference>
<dbReference type="PANTHER" id="PTHR45527:SF1">
    <property type="entry name" value="FATTY ACID SYNTHASE"/>
    <property type="match status" value="1"/>
</dbReference>
<name>A0AAD4EQU2_9PEZI</name>
<protein>
    <recommendedName>
        <fullName evidence="4">Carrier domain-containing protein</fullName>
    </recommendedName>
</protein>
<dbReference type="Gene3D" id="3.40.50.12780">
    <property type="entry name" value="N-terminal domain of ligase-like"/>
    <property type="match status" value="1"/>
</dbReference>
<dbReference type="EMBL" id="JAHCVI010000004">
    <property type="protein sequence ID" value="KAG7285681.1"/>
    <property type="molecule type" value="Genomic_DNA"/>
</dbReference>
<feature type="domain" description="Carrier" evidence="4">
    <location>
        <begin position="681"/>
        <end position="758"/>
    </location>
</feature>
<dbReference type="Gene3D" id="3.30.300.30">
    <property type="match status" value="1"/>
</dbReference>
<evidence type="ECO:0000259" key="4">
    <source>
        <dbReference type="PROSITE" id="PS50075"/>
    </source>
</evidence>
<dbReference type="GO" id="GO:0044550">
    <property type="term" value="P:secondary metabolite biosynthetic process"/>
    <property type="evidence" value="ECO:0007669"/>
    <property type="project" value="TreeGrafter"/>
</dbReference>
<dbReference type="Gene3D" id="1.10.1200.10">
    <property type="entry name" value="ACP-like"/>
    <property type="match status" value="1"/>
</dbReference>
<gene>
    <name evidence="5" type="ORF">NEMBOFW57_007974</name>
</gene>
<dbReference type="Pfam" id="PF00668">
    <property type="entry name" value="Condensation"/>
    <property type="match status" value="1"/>
</dbReference>
<evidence type="ECO:0000313" key="5">
    <source>
        <dbReference type="EMBL" id="KAG7285681.1"/>
    </source>
</evidence>
<dbReference type="GO" id="GO:0005737">
    <property type="term" value="C:cytoplasm"/>
    <property type="evidence" value="ECO:0007669"/>
    <property type="project" value="TreeGrafter"/>
</dbReference>
<dbReference type="InterPro" id="IPR020845">
    <property type="entry name" value="AMP-binding_CS"/>
</dbReference>
<dbReference type="InterPro" id="IPR036736">
    <property type="entry name" value="ACP-like_sf"/>
</dbReference>
<dbReference type="GO" id="GO:0043041">
    <property type="term" value="P:amino acid activation for nonribosomal peptide biosynthetic process"/>
    <property type="evidence" value="ECO:0007669"/>
    <property type="project" value="TreeGrafter"/>
</dbReference>
<dbReference type="SUPFAM" id="SSF52777">
    <property type="entry name" value="CoA-dependent acyltransferases"/>
    <property type="match status" value="3"/>
</dbReference>
<dbReference type="Proteomes" id="UP001197093">
    <property type="component" value="Unassembled WGS sequence"/>
</dbReference>
<dbReference type="PROSITE" id="PS00012">
    <property type="entry name" value="PHOSPHOPANTETHEINE"/>
    <property type="match status" value="1"/>
</dbReference>
<dbReference type="PROSITE" id="PS50075">
    <property type="entry name" value="CARRIER"/>
    <property type="match status" value="1"/>
</dbReference>
<dbReference type="GO" id="GO:0016874">
    <property type="term" value="F:ligase activity"/>
    <property type="evidence" value="ECO:0007669"/>
    <property type="project" value="UniProtKB-KW"/>
</dbReference>
<dbReference type="InterPro" id="IPR023213">
    <property type="entry name" value="CAT-like_dom_sf"/>
</dbReference>
<dbReference type="Gene3D" id="3.30.559.30">
    <property type="entry name" value="Nonribosomal peptide synthetase, condensation domain"/>
    <property type="match status" value="2"/>
</dbReference>
<dbReference type="SMART" id="SM00823">
    <property type="entry name" value="PKS_PP"/>
    <property type="match status" value="1"/>
</dbReference>
<dbReference type="GO" id="GO:0031177">
    <property type="term" value="F:phosphopantetheine binding"/>
    <property type="evidence" value="ECO:0007669"/>
    <property type="project" value="InterPro"/>
</dbReference>
<evidence type="ECO:0000256" key="3">
    <source>
        <dbReference type="ARBA" id="ARBA00022598"/>
    </source>
</evidence>
<dbReference type="NCBIfam" id="TIGR01733">
    <property type="entry name" value="AA-adenyl-dom"/>
    <property type="match status" value="1"/>
</dbReference>
<evidence type="ECO:0000256" key="2">
    <source>
        <dbReference type="ARBA" id="ARBA00022553"/>
    </source>
</evidence>
<comment type="caution">
    <text evidence="5">The sequence shown here is derived from an EMBL/GenBank/DDBJ whole genome shotgun (WGS) entry which is preliminary data.</text>
</comment>
<keyword evidence="3" id="KW-0436">Ligase</keyword>
<keyword evidence="1" id="KW-0596">Phosphopantetheine</keyword>
<dbReference type="SUPFAM" id="SSF47336">
    <property type="entry name" value="ACP-like"/>
    <property type="match status" value="1"/>
</dbReference>
<sequence>MQTIRDLLVGVQAANRATLPHSNLPLSEIKRVAGIRSGQSIYDVLFIYQESLLGKHQRTATVKQVAHQDYLETKLLVEVEPRVEAFECRFTYHTGAFPEAQISAMFESIRALVSYMLENIDSELRSLRSTFPQHLLSVFNPTPTTFAGIPDLAYAVERVAAETAEKDAVCFADRMSDGVHTTTTISFAELNRTADQIAWHLSEGGVRHGEVVAIVMEKSIRLYAGILAILKVGCAYLPLLPSTPVARIETILEQSKVGICLVDTSTRDALEKQLRCNFIDVQALDLGSTPAPKAKPAPDPDPDRLAYIIYTSGSTGVPKGVCVTQLNIMSNLDVLSRIYPVTEGSRLLQSCSQAFDVSVFEIFFAWTRGMCLCSGTNDTLFEDLERAIRTLGITHLSMTPTVASLIEPAKVPRVEFLVTAGEAMTEVVAQKWGDKLYQGYGPSETTNICSVKRMGLNQPIQHLGWSFENTSTVVLARDGMEVVPFGCLGEFCFGGDQVAQGYLNMEELTAAKFISHPTFGRIYRSGDLGRMLPDGSMVIVGRADEQIKIRGQRVELNEITEAHRESSIVADCTTMLLRAEEGTATQDKIISYVVPKQHQAGHFEALDIDSQLQLKIQSIYHSLEARLSSYMVPSAIVPVSLLPTTASGKLDRTRLKQVFKGLDQQYVVRVSHGTELNEDGGEWSDAEIQVAAAVSEALGMSRPNVQRWTPLATLGLDSISAIHLSRQLHKSFGRRLPISVILKNPSVARLAKVLSNTTISASGKAETLGLLSTDIVEKATQRLSQAGKSFSKILPCTPLQEAMLATSTGKGQYLNRMLLRVTGDVTRLRGSWNAMCARHDILRTCFLTTDDPQFPIVQVPLDQWEAHWYDFEASQTSIKDCVSRHAEAVPAAIDSLQPAVSFATITQQGTGFVSFVCHHALYDGVAIERLLYEVEQHFSGSPLPPAPAYDQFLRESLALPESSDSFWLEHLADFEPKLATNLKSQLPQMELCQLNSEIEIPLSHISTRAQQLGVSVLALTQSAWAVTLSKVLQTTDICFGNVFNGRSLPVEGISAEH</sequence>
<evidence type="ECO:0000256" key="1">
    <source>
        <dbReference type="ARBA" id="ARBA00022450"/>
    </source>
</evidence>
<dbReference type="FunFam" id="3.40.50.980:FF:000001">
    <property type="entry name" value="Non-ribosomal peptide synthetase"/>
    <property type="match status" value="1"/>
</dbReference>
<dbReference type="CDD" id="cd05918">
    <property type="entry name" value="A_NRPS_SidN3_like"/>
    <property type="match status" value="1"/>
</dbReference>